<evidence type="ECO:0000313" key="1">
    <source>
        <dbReference type="EMBL" id="KAF5255947.1"/>
    </source>
</evidence>
<comment type="caution">
    <text evidence="1">The sequence shown here is derived from an EMBL/GenBank/DDBJ whole genome shotgun (WGS) entry which is preliminary data.</text>
</comment>
<dbReference type="AlphaFoldDB" id="A0A8H5A1U8"/>
<evidence type="ECO:0000313" key="2">
    <source>
        <dbReference type="Proteomes" id="UP000558688"/>
    </source>
</evidence>
<proteinExistence type="predicted"/>
<organism evidence="1 2">
    <name type="scientific">Fusarium oxysporum</name>
    <name type="common">Fusarium vascular wilt</name>
    <dbReference type="NCBI Taxonomy" id="5507"/>
    <lineage>
        <taxon>Eukaryota</taxon>
        <taxon>Fungi</taxon>
        <taxon>Dikarya</taxon>
        <taxon>Ascomycota</taxon>
        <taxon>Pezizomycotina</taxon>
        <taxon>Sordariomycetes</taxon>
        <taxon>Hypocreomycetidae</taxon>
        <taxon>Hypocreales</taxon>
        <taxon>Nectriaceae</taxon>
        <taxon>Fusarium</taxon>
        <taxon>Fusarium oxysporum species complex</taxon>
    </lineage>
</organism>
<gene>
    <name evidence="1" type="ORF">FOXYS1_13607</name>
</gene>
<name>A0A8H5A1U8_FUSOX</name>
<reference evidence="1" key="1">
    <citation type="submission" date="2020-02" db="EMBL/GenBank/DDBJ databases">
        <title>Identification and distribution of gene clusters putatively required for synthesis of sphingolipid metabolism inhibitors in phylogenetically diverse species of the filamentous fungus Fusarium.</title>
        <authorList>
            <person name="Kim H.-S."/>
            <person name="Busman M."/>
            <person name="Brown D.W."/>
            <person name="Divon H."/>
            <person name="Uhlig S."/>
            <person name="Proctor R.H."/>
        </authorList>
    </citation>
    <scope>NUCLEOTIDE SEQUENCE [LARGE SCALE GENOMIC DNA]</scope>
    <source>
        <strain evidence="1">NRRL 39464</strain>
    </source>
</reference>
<sequence>MSEQIPQFFLYSHGIPTGNLTLGTLVFGNYAQPESSPSALFQGLLDSVVVSSQEVSGYWVNSKSSKYGLGIDSNVVFANKGSRRTLKDPQVFLNNYVLRSPSTRARLAQWLTAAKSSYLYRKATFQKPRVYYVTGVYELDDAYAWVSRGSESTAGMGVDAAVMGLATGTPVGINIGPFEQSTQLTFRGQVKGRQVWAARFHQLRVDYVRQSVDSDLSIPSNIFLLDDETVGSGAVMGSESPVVDKLACKRDECIFANGVDIYVSDSVEEPIDGEKDYLKVWNEAVSQLNEVAADRLEAEEDNLS</sequence>
<dbReference type="EMBL" id="JAAFOW010002886">
    <property type="protein sequence ID" value="KAF5255947.1"/>
    <property type="molecule type" value="Genomic_DNA"/>
</dbReference>
<protein>
    <submittedName>
        <fullName evidence="1">Uncharacterized protein</fullName>
    </submittedName>
</protein>
<accession>A0A8H5A1U8</accession>
<dbReference type="Proteomes" id="UP000558688">
    <property type="component" value="Unassembled WGS sequence"/>
</dbReference>